<proteinExistence type="inferred from homology"/>
<comment type="similarity">
    <text evidence="1">Belongs to the 'phage' integrase family.</text>
</comment>
<dbReference type="InterPro" id="IPR050090">
    <property type="entry name" value="Tyrosine_recombinase_XerCD"/>
</dbReference>
<keyword evidence="2" id="KW-0229">DNA integration</keyword>
<feature type="domain" description="Core-binding (CB)" evidence="7">
    <location>
        <begin position="1"/>
        <end position="82"/>
    </location>
</feature>
<evidence type="ECO:0000256" key="4">
    <source>
        <dbReference type="ARBA" id="ARBA00023172"/>
    </source>
</evidence>
<protein>
    <submittedName>
        <fullName evidence="8">Recombinase XerD</fullName>
    </submittedName>
</protein>
<keyword evidence="9" id="KW-1185">Reference proteome</keyword>
<dbReference type="SUPFAM" id="SSF56349">
    <property type="entry name" value="DNA breaking-rejoining enzymes"/>
    <property type="match status" value="1"/>
</dbReference>
<dbReference type="InterPro" id="IPR004107">
    <property type="entry name" value="Integrase_SAM-like_N"/>
</dbReference>
<dbReference type="RefSeq" id="WP_126658464.1">
    <property type="nucleotide sequence ID" value="NZ_RYYR01000008.1"/>
</dbReference>
<name>A0A3S0P4L4_9BACI</name>
<dbReference type="EMBL" id="RYYR01000008">
    <property type="protein sequence ID" value="RUL53938.1"/>
    <property type="molecule type" value="Genomic_DNA"/>
</dbReference>
<gene>
    <name evidence="8" type="ORF">EK386_07355</name>
</gene>
<feature type="domain" description="Tyr recombinase" evidence="6">
    <location>
        <begin position="103"/>
        <end position="298"/>
    </location>
</feature>
<evidence type="ECO:0000256" key="5">
    <source>
        <dbReference type="PROSITE-ProRule" id="PRU01248"/>
    </source>
</evidence>
<evidence type="ECO:0000313" key="9">
    <source>
        <dbReference type="Proteomes" id="UP000287910"/>
    </source>
</evidence>
<evidence type="ECO:0000259" key="6">
    <source>
        <dbReference type="PROSITE" id="PS51898"/>
    </source>
</evidence>
<dbReference type="AlphaFoldDB" id="A0A3S0P4L4"/>
<dbReference type="PANTHER" id="PTHR30349">
    <property type="entry name" value="PHAGE INTEGRASE-RELATED"/>
    <property type="match status" value="1"/>
</dbReference>
<dbReference type="InterPro" id="IPR010998">
    <property type="entry name" value="Integrase_recombinase_N"/>
</dbReference>
<evidence type="ECO:0000259" key="7">
    <source>
        <dbReference type="PROSITE" id="PS51900"/>
    </source>
</evidence>
<dbReference type="PANTHER" id="PTHR30349:SF41">
    <property type="entry name" value="INTEGRASE_RECOMBINASE PROTEIN MJ0367-RELATED"/>
    <property type="match status" value="1"/>
</dbReference>
<dbReference type="InterPro" id="IPR011010">
    <property type="entry name" value="DNA_brk_join_enz"/>
</dbReference>
<evidence type="ECO:0000256" key="2">
    <source>
        <dbReference type="ARBA" id="ARBA00022908"/>
    </source>
</evidence>
<comment type="caution">
    <text evidence="8">The sequence shown here is derived from an EMBL/GenBank/DDBJ whole genome shotgun (WGS) entry which is preliminary data.</text>
</comment>
<keyword evidence="4" id="KW-0233">DNA recombination</keyword>
<evidence type="ECO:0000256" key="3">
    <source>
        <dbReference type="ARBA" id="ARBA00023125"/>
    </source>
</evidence>
<dbReference type="GO" id="GO:0015074">
    <property type="term" value="P:DNA integration"/>
    <property type="evidence" value="ECO:0007669"/>
    <property type="project" value="UniProtKB-KW"/>
</dbReference>
<dbReference type="PROSITE" id="PS51898">
    <property type="entry name" value="TYR_RECOMBINASE"/>
    <property type="match status" value="1"/>
</dbReference>
<reference evidence="8 9" key="1">
    <citation type="submission" date="2018-12" db="EMBL/GenBank/DDBJ databases">
        <title>Lysinibacillus antri sp. nov., isolated from a cave soil.</title>
        <authorList>
            <person name="Narsing Rao M.P."/>
            <person name="Zhang H."/>
            <person name="Dong Z.-Y."/>
            <person name="Niu X.-K."/>
            <person name="Zhang K."/>
            <person name="Fang B.-Z."/>
            <person name="Kang Y.-Q."/>
            <person name="Xiao M."/>
            <person name="Li W.-J."/>
        </authorList>
    </citation>
    <scope>NUCLEOTIDE SEQUENCE [LARGE SCALE GENOMIC DNA]</scope>
    <source>
        <strain evidence="8 9">SYSU K30002</strain>
    </source>
</reference>
<dbReference type="Gene3D" id="1.10.443.10">
    <property type="entry name" value="Intergrase catalytic core"/>
    <property type="match status" value="1"/>
</dbReference>
<dbReference type="InterPro" id="IPR002104">
    <property type="entry name" value="Integrase_catalytic"/>
</dbReference>
<accession>A0A3S0P4L4</accession>
<dbReference type="Gene3D" id="1.10.150.130">
    <property type="match status" value="1"/>
</dbReference>
<dbReference type="InterPro" id="IPR013762">
    <property type="entry name" value="Integrase-like_cat_sf"/>
</dbReference>
<dbReference type="InterPro" id="IPR044068">
    <property type="entry name" value="CB"/>
</dbReference>
<dbReference type="Pfam" id="PF02899">
    <property type="entry name" value="Phage_int_SAM_1"/>
    <property type="match status" value="1"/>
</dbReference>
<dbReference type="Proteomes" id="UP000287910">
    <property type="component" value="Unassembled WGS sequence"/>
</dbReference>
<dbReference type="CDD" id="cd00397">
    <property type="entry name" value="DNA_BRE_C"/>
    <property type="match status" value="1"/>
</dbReference>
<evidence type="ECO:0000256" key="1">
    <source>
        <dbReference type="ARBA" id="ARBA00008857"/>
    </source>
</evidence>
<evidence type="ECO:0000313" key="8">
    <source>
        <dbReference type="EMBL" id="RUL53938.1"/>
    </source>
</evidence>
<dbReference type="GO" id="GO:0003677">
    <property type="term" value="F:DNA binding"/>
    <property type="evidence" value="ECO:0007669"/>
    <property type="project" value="UniProtKB-UniRule"/>
</dbReference>
<organism evidence="8 9">
    <name type="scientific">Lysinibacillus antri</name>
    <dbReference type="NCBI Taxonomy" id="2498145"/>
    <lineage>
        <taxon>Bacteria</taxon>
        <taxon>Bacillati</taxon>
        <taxon>Bacillota</taxon>
        <taxon>Bacilli</taxon>
        <taxon>Bacillales</taxon>
        <taxon>Bacillaceae</taxon>
        <taxon>Lysinibacillus</taxon>
    </lineage>
</organism>
<sequence length="298" mass="35348">MELVLYYRTFLESLNKSPHTIKQYCIDGEQFLIFVQEQNKDLHSNIRTLVKDYVNHLKASYTTHTTINRKLSSLKSFLSYIHSRGLIQELPVEDVQPLKNNETKIKTLKEHQLKRIIRFWLSIYETSEDPEFRWIALRNFCIVRLIAELSLKPSELVMLKWTHVKDNIITIRSRKKIRKLEISSSMMEWFNIYRNETVQMFPLSNQVDAIWLGVGNKKYSPITVKTIERIFQSISKQLGLKVTATDIRYATINKEVVQQADQQLEIYKQFGYARKSVLKDRLKRFTNNEKIDVDKLLE</sequence>
<dbReference type="GO" id="GO:0006310">
    <property type="term" value="P:DNA recombination"/>
    <property type="evidence" value="ECO:0007669"/>
    <property type="project" value="UniProtKB-KW"/>
</dbReference>
<dbReference type="PROSITE" id="PS51900">
    <property type="entry name" value="CB"/>
    <property type="match status" value="1"/>
</dbReference>
<keyword evidence="3 5" id="KW-0238">DNA-binding</keyword>